<accession>A0A1D1UCA0</accession>
<evidence type="ECO:0000313" key="2">
    <source>
        <dbReference type="Proteomes" id="UP000186922"/>
    </source>
</evidence>
<dbReference type="Proteomes" id="UP000186922">
    <property type="component" value="Unassembled WGS sequence"/>
</dbReference>
<dbReference type="EMBL" id="BDGG01000001">
    <property type="protein sequence ID" value="GAU87449.1"/>
    <property type="molecule type" value="Genomic_DNA"/>
</dbReference>
<name>A0A1D1UCA0_RAMVA</name>
<comment type="caution">
    <text evidence="1">The sequence shown here is derived from an EMBL/GenBank/DDBJ whole genome shotgun (WGS) entry which is preliminary data.</text>
</comment>
<proteinExistence type="predicted"/>
<evidence type="ECO:0000313" key="1">
    <source>
        <dbReference type="EMBL" id="GAU87449.1"/>
    </source>
</evidence>
<keyword evidence="2" id="KW-1185">Reference proteome</keyword>
<organism evidence="1 2">
    <name type="scientific">Ramazzottius varieornatus</name>
    <name type="common">Water bear</name>
    <name type="synonym">Tardigrade</name>
    <dbReference type="NCBI Taxonomy" id="947166"/>
    <lineage>
        <taxon>Eukaryota</taxon>
        <taxon>Metazoa</taxon>
        <taxon>Ecdysozoa</taxon>
        <taxon>Tardigrada</taxon>
        <taxon>Eutardigrada</taxon>
        <taxon>Parachela</taxon>
        <taxon>Hypsibioidea</taxon>
        <taxon>Ramazzottiidae</taxon>
        <taxon>Ramazzottius</taxon>
    </lineage>
</organism>
<reference evidence="1 2" key="1">
    <citation type="journal article" date="2016" name="Nat. Commun.">
        <title>Extremotolerant tardigrade genome and improved radiotolerance of human cultured cells by tardigrade-unique protein.</title>
        <authorList>
            <person name="Hashimoto T."/>
            <person name="Horikawa D.D."/>
            <person name="Saito Y."/>
            <person name="Kuwahara H."/>
            <person name="Kozuka-Hata H."/>
            <person name="Shin-I T."/>
            <person name="Minakuchi Y."/>
            <person name="Ohishi K."/>
            <person name="Motoyama A."/>
            <person name="Aizu T."/>
            <person name="Enomoto A."/>
            <person name="Kondo K."/>
            <person name="Tanaka S."/>
            <person name="Hara Y."/>
            <person name="Koshikawa S."/>
            <person name="Sagara H."/>
            <person name="Miura T."/>
            <person name="Yokobori S."/>
            <person name="Miyagawa K."/>
            <person name="Suzuki Y."/>
            <person name="Kubo T."/>
            <person name="Oyama M."/>
            <person name="Kohara Y."/>
            <person name="Fujiyama A."/>
            <person name="Arakawa K."/>
            <person name="Katayama T."/>
            <person name="Toyoda A."/>
            <person name="Kunieda T."/>
        </authorList>
    </citation>
    <scope>NUCLEOTIDE SEQUENCE [LARGE SCALE GENOMIC DNA]</scope>
    <source>
        <strain evidence="1 2">YOKOZUNA-1</strain>
    </source>
</reference>
<protein>
    <submittedName>
        <fullName evidence="1">Uncharacterized protein</fullName>
    </submittedName>
</protein>
<gene>
    <name evidence="1" type="primary">RvY_00285-1</name>
    <name evidence="1" type="synonym">RvY_00285.1</name>
    <name evidence="1" type="ORF">RvY_00285</name>
</gene>
<sequence>MALCSSGSHLHPQLGCNWCLSADDLNLKKPGLSYPPARYLSDQSLIKQSPKKSDLIPDVHAEMLQVLALHSPNHSFLPNDGSRVHVEIITLLLFHAEEAGTASYTIPVFDTALADSRAFHQQVHLTQTLVGDLKYQRCDDLMDVSDDVLATFYFPNEDRWKRATTVVFLTIIADCDGHAATKLAAALGKLSISNLPATGFENRELWPTRVEATTGGKAGLMGFAKAFSGLMRHYNWSTVVFIAEAYRNPAMLGVAQAVSQMAGFMLHSNISVIQLDGYSPETDFRQVMREANRQARGKALHGSTIVCAHLLGSSKLRREVRADDVKVFPALYRHCINLRDPVKLSVENNAQTHWLTLCRNLLAANGAAAMRDWHTSGSSERQADVLRLAWVQAQPRLLHSSLLAGPAILQRLDSLPDSQPHVEEDRFDLFFLGQRLRPLTNLVKLRFCRPICPEIKLLCGQRTVLLQKAQSTQVDEERFKYDPTVSSTVQASQLKNFMRSKKDWTKALIKGMKLLFDEDELRDSCTKDKKRSPENREPLDQKKVKIIHDMVDMFCDGKKLTQPKSAEINKRIGTHCSGFRKKNKKIAPLPSV</sequence>
<dbReference type="AlphaFoldDB" id="A0A1D1UCA0"/>